<keyword evidence="4 8" id="KW-0547">Nucleotide-binding</keyword>
<evidence type="ECO:0000256" key="8">
    <source>
        <dbReference type="HAMAP-Rule" id="MF_00193"/>
    </source>
</evidence>
<keyword evidence="13" id="KW-1185">Reference proteome</keyword>
<dbReference type="EC" id="6.3.1.5" evidence="8 10"/>
<dbReference type="PANTHER" id="PTHR23090">
    <property type="entry name" value="NH 3 /GLUTAMINE-DEPENDENT NAD + SYNTHETASE"/>
    <property type="match status" value="1"/>
</dbReference>
<evidence type="ECO:0000313" key="12">
    <source>
        <dbReference type="EMBL" id="MBF0636633.1"/>
    </source>
</evidence>
<comment type="caution">
    <text evidence="12">The sequence shown here is derived from an EMBL/GenBank/DDBJ whole genome shotgun (WGS) entry which is preliminary data.</text>
</comment>
<protein>
    <recommendedName>
        <fullName evidence="8 10">NH(3)-dependent NAD(+) synthetase</fullName>
        <ecNumber evidence="8 10">6.3.1.5</ecNumber>
    </recommendedName>
</protein>
<keyword evidence="3 8" id="KW-0479">Metal-binding</keyword>
<dbReference type="InterPro" id="IPR014729">
    <property type="entry name" value="Rossmann-like_a/b/a_fold"/>
</dbReference>
<comment type="subunit">
    <text evidence="8">Homodimer.</text>
</comment>
<gene>
    <name evidence="8" type="primary">nadE</name>
    <name evidence="12" type="ORF">INT08_05515</name>
</gene>
<feature type="binding site" evidence="8">
    <location>
        <position position="42"/>
    </location>
    <ligand>
        <name>Mg(2+)</name>
        <dbReference type="ChEBI" id="CHEBI:18420"/>
    </ligand>
</feature>
<evidence type="ECO:0000313" key="13">
    <source>
        <dbReference type="Proteomes" id="UP000619838"/>
    </source>
</evidence>
<evidence type="ECO:0000256" key="7">
    <source>
        <dbReference type="ARBA" id="ARBA00023027"/>
    </source>
</evidence>
<evidence type="ECO:0000256" key="2">
    <source>
        <dbReference type="ARBA" id="ARBA00022598"/>
    </source>
</evidence>
<evidence type="ECO:0000256" key="10">
    <source>
        <dbReference type="RuleBase" id="RU003812"/>
    </source>
</evidence>
<keyword evidence="5 8" id="KW-0067">ATP-binding</keyword>
<dbReference type="InterPro" id="IPR022926">
    <property type="entry name" value="NH(3)-dep_NAD(+)_synth"/>
</dbReference>
<proteinExistence type="inferred from homology"/>
<comment type="function">
    <text evidence="8">Catalyzes the ATP-dependent amidation of deamido-NAD to form NAD. Uses ammonia as a nitrogen source.</text>
</comment>
<dbReference type="InterPro" id="IPR003694">
    <property type="entry name" value="NAD_synthase"/>
</dbReference>
<reference evidence="12 13" key="1">
    <citation type="journal article" date="2020" name="Microorganisms">
        <title>Simultaneous Genome Sequencing of Prosthecochloris ethylica and Desulfuromonas acetoxidans within a Syntrophic Mixture Reveals Unique Pili and Protein Interactions.</title>
        <authorList>
            <person name="Kyndt J.A."/>
            <person name="Van Beeumen J.J."/>
            <person name="Meyer T.E."/>
        </authorList>
    </citation>
    <scope>NUCLEOTIDE SEQUENCE [LARGE SCALE GENOMIC DNA]</scope>
    <source>
        <strain evidence="12 13">N3</strain>
    </source>
</reference>
<feature type="binding site" evidence="8">
    <location>
        <position position="167"/>
    </location>
    <ligand>
        <name>ATP</name>
        <dbReference type="ChEBI" id="CHEBI:30616"/>
    </ligand>
</feature>
<name>A0ABR9XRI5_9CHLB</name>
<dbReference type="RefSeq" id="WP_175187437.1">
    <property type="nucleotide sequence ID" value="NZ_JABVZQ010000008.1"/>
</dbReference>
<keyword evidence="6 8" id="KW-0460">Magnesium</keyword>
<organism evidence="12 13">
    <name type="scientific">Prosthecochloris ethylica</name>
    <dbReference type="NCBI Taxonomy" id="2743976"/>
    <lineage>
        <taxon>Bacteria</taxon>
        <taxon>Pseudomonadati</taxon>
        <taxon>Chlorobiota</taxon>
        <taxon>Chlorobiia</taxon>
        <taxon>Chlorobiales</taxon>
        <taxon>Chlorobiaceae</taxon>
        <taxon>Prosthecochloris</taxon>
    </lineage>
</organism>
<comment type="pathway">
    <text evidence="8">Cofactor biosynthesis; NAD(+) biosynthesis; NAD(+) from deamido-NAD(+) (ammonia route): step 1/1.</text>
</comment>
<dbReference type="HAMAP" id="MF_00193">
    <property type="entry name" value="NadE_ammonia_dep"/>
    <property type="match status" value="1"/>
</dbReference>
<dbReference type="CDD" id="cd00553">
    <property type="entry name" value="NAD_synthase"/>
    <property type="match status" value="1"/>
</dbReference>
<evidence type="ECO:0000256" key="4">
    <source>
        <dbReference type="ARBA" id="ARBA00022741"/>
    </source>
</evidence>
<evidence type="ECO:0000256" key="1">
    <source>
        <dbReference type="ARBA" id="ARBA00005859"/>
    </source>
</evidence>
<dbReference type="SUPFAM" id="SSF52402">
    <property type="entry name" value="Adenine nucleotide alpha hydrolases-like"/>
    <property type="match status" value="1"/>
</dbReference>
<feature type="binding site" evidence="8">
    <location>
        <position position="189"/>
    </location>
    <ligand>
        <name>ATP</name>
        <dbReference type="ChEBI" id="CHEBI:30616"/>
    </ligand>
</feature>
<dbReference type="GO" id="GO:0008795">
    <property type="term" value="F:NAD+ synthase activity"/>
    <property type="evidence" value="ECO:0007669"/>
    <property type="project" value="UniProtKB-EC"/>
</dbReference>
<dbReference type="EMBL" id="JADGII010000007">
    <property type="protein sequence ID" value="MBF0636633.1"/>
    <property type="molecule type" value="Genomic_DNA"/>
</dbReference>
<dbReference type="PANTHER" id="PTHR23090:SF9">
    <property type="entry name" value="GLUTAMINE-DEPENDENT NAD(+) SYNTHETASE"/>
    <property type="match status" value="1"/>
</dbReference>
<dbReference type="InterPro" id="IPR022310">
    <property type="entry name" value="NAD/GMP_synthase"/>
</dbReference>
<keyword evidence="2 8" id="KW-0436">Ligase</keyword>
<comment type="caution">
    <text evidence="8">Lacks conserved residue(s) required for the propagation of feature annotation.</text>
</comment>
<keyword evidence="7 8" id="KW-0520">NAD</keyword>
<sequence length="277" mass="31047">MKRSDLHLNYALVEEIVVTFLRNEIRKFGFDSAVLGLSGGIDSAVVCELAARALGPENVHAVLMPYRTSSSESLDHARLMVEKTGVTSEVCDISGVVDAFFRGSEDASRLRRGNVMARARMLYLYDISARDGRLVIGTSNKTELLLGYGTLFGDMASAVNPIGDLYKTQLWGLADFLGIPEELVTKAPSADLWEGQSDEEDLGFTYAGVDQLLYMMLERRMGREEIVGEGIDGEFYDRVRRMVVRNQYKRMMPVIAKLSSRTPGIDFRYARDWQEMV</sequence>
<dbReference type="NCBIfam" id="TIGR00552">
    <property type="entry name" value="nadE"/>
    <property type="match status" value="1"/>
</dbReference>
<accession>A0ABR9XRI5</accession>
<comment type="similarity">
    <text evidence="1 8 9">Belongs to the NAD synthetase family.</text>
</comment>
<feature type="domain" description="NAD/GMP synthase" evidence="11">
    <location>
        <begin position="17"/>
        <end position="253"/>
    </location>
</feature>
<dbReference type="Proteomes" id="UP000619838">
    <property type="component" value="Unassembled WGS sequence"/>
</dbReference>
<feature type="binding site" evidence="8">
    <location>
        <position position="143"/>
    </location>
    <ligand>
        <name>Mg(2+)</name>
        <dbReference type="ChEBI" id="CHEBI:18420"/>
    </ligand>
</feature>
<dbReference type="Gene3D" id="3.40.50.620">
    <property type="entry name" value="HUPs"/>
    <property type="match status" value="1"/>
</dbReference>
<feature type="binding site" evidence="8">
    <location>
        <begin position="36"/>
        <end position="43"/>
    </location>
    <ligand>
        <name>ATP</name>
        <dbReference type="ChEBI" id="CHEBI:30616"/>
    </ligand>
</feature>
<feature type="binding site" description="in other chain" evidence="8">
    <location>
        <position position="118"/>
    </location>
    <ligand>
        <name>deamido-NAD(+)</name>
        <dbReference type="ChEBI" id="CHEBI:58437"/>
        <note>ligand shared between two neighboring subunits</note>
    </ligand>
</feature>
<evidence type="ECO:0000259" key="11">
    <source>
        <dbReference type="Pfam" id="PF02540"/>
    </source>
</evidence>
<comment type="catalytic activity">
    <reaction evidence="8 10">
        <text>deamido-NAD(+) + NH4(+) + ATP = AMP + diphosphate + NAD(+) + H(+)</text>
        <dbReference type="Rhea" id="RHEA:21188"/>
        <dbReference type="ChEBI" id="CHEBI:15378"/>
        <dbReference type="ChEBI" id="CHEBI:28938"/>
        <dbReference type="ChEBI" id="CHEBI:30616"/>
        <dbReference type="ChEBI" id="CHEBI:33019"/>
        <dbReference type="ChEBI" id="CHEBI:57540"/>
        <dbReference type="ChEBI" id="CHEBI:58437"/>
        <dbReference type="ChEBI" id="CHEBI:456215"/>
        <dbReference type="EC" id="6.3.1.5"/>
    </reaction>
</comment>
<evidence type="ECO:0000256" key="6">
    <source>
        <dbReference type="ARBA" id="ARBA00022842"/>
    </source>
</evidence>
<evidence type="ECO:0000256" key="9">
    <source>
        <dbReference type="RuleBase" id="RU003811"/>
    </source>
</evidence>
<feature type="binding site" evidence="8">
    <location>
        <position position="138"/>
    </location>
    <ligand>
        <name>ATP</name>
        <dbReference type="ChEBI" id="CHEBI:30616"/>
    </ligand>
</feature>
<evidence type="ECO:0000256" key="5">
    <source>
        <dbReference type="ARBA" id="ARBA00022840"/>
    </source>
</evidence>
<evidence type="ECO:0000256" key="3">
    <source>
        <dbReference type="ARBA" id="ARBA00022723"/>
    </source>
</evidence>
<dbReference type="Pfam" id="PF02540">
    <property type="entry name" value="NAD_synthase"/>
    <property type="match status" value="1"/>
</dbReference>
<dbReference type="NCBIfam" id="NF010587">
    <property type="entry name" value="PRK13980.1"/>
    <property type="match status" value="1"/>
</dbReference>